<feature type="domain" description="HTH gntR-type" evidence="4">
    <location>
        <begin position="6"/>
        <end position="73"/>
    </location>
</feature>
<dbReference type="InterPro" id="IPR000524">
    <property type="entry name" value="Tscrpt_reg_HTH_GntR"/>
</dbReference>
<dbReference type="RefSeq" id="WP_308787456.1">
    <property type="nucleotide sequence ID" value="NZ_JAUSWB010000005.1"/>
</dbReference>
<dbReference type="PRINTS" id="PR00035">
    <property type="entry name" value="HTHGNTR"/>
</dbReference>
<dbReference type="GO" id="GO:0003677">
    <property type="term" value="F:DNA binding"/>
    <property type="evidence" value="ECO:0007669"/>
    <property type="project" value="UniProtKB-KW"/>
</dbReference>
<dbReference type="InterPro" id="IPR008920">
    <property type="entry name" value="TF_FadR/GntR_C"/>
</dbReference>
<dbReference type="Gene3D" id="1.10.10.10">
    <property type="entry name" value="Winged helix-like DNA-binding domain superfamily/Winged helix DNA-binding domain"/>
    <property type="match status" value="1"/>
</dbReference>
<dbReference type="PANTHER" id="PTHR43537:SF24">
    <property type="entry name" value="GLUCONATE OPERON TRANSCRIPTIONAL REPRESSOR"/>
    <property type="match status" value="1"/>
</dbReference>
<dbReference type="PANTHER" id="PTHR43537">
    <property type="entry name" value="TRANSCRIPTIONAL REGULATOR, GNTR FAMILY"/>
    <property type="match status" value="1"/>
</dbReference>
<protein>
    <submittedName>
        <fullName evidence="5">DNA-binding GntR family transcriptional regulator</fullName>
    </submittedName>
</protein>
<name>A0ABU0GVH7_9BACL</name>
<dbReference type="Pfam" id="PF07729">
    <property type="entry name" value="FCD"/>
    <property type="match status" value="1"/>
</dbReference>
<dbReference type="Gene3D" id="1.20.120.530">
    <property type="entry name" value="GntR ligand-binding domain-like"/>
    <property type="match status" value="1"/>
</dbReference>
<reference evidence="5 6" key="1">
    <citation type="submission" date="2023-07" db="EMBL/GenBank/DDBJ databases">
        <title>Genomic Encyclopedia of Type Strains, Phase IV (KMG-IV): sequencing the most valuable type-strain genomes for metagenomic binning, comparative biology and taxonomic classification.</title>
        <authorList>
            <person name="Goeker M."/>
        </authorList>
    </citation>
    <scope>NUCLEOTIDE SEQUENCE [LARGE SCALE GENOMIC DNA]</scope>
    <source>
        <strain evidence="5 6">DSM 16419</strain>
    </source>
</reference>
<keyword evidence="6" id="KW-1185">Reference proteome</keyword>
<comment type="caution">
    <text evidence="5">The sequence shown here is derived from an EMBL/GenBank/DDBJ whole genome shotgun (WGS) entry which is preliminary data.</text>
</comment>
<dbReference type="SMART" id="SM00895">
    <property type="entry name" value="FCD"/>
    <property type="match status" value="1"/>
</dbReference>
<evidence type="ECO:0000256" key="3">
    <source>
        <dbReference type="ARBA" id="ARBA00023163"/>
    </source>
</evidence>
<dbReference type="PROSITE" id="PS50949">
    <property type="entry name" value="HTH_GNTR"/>
    <property type="match status" value="1"/>
</dbReference>
<keyword evidence="3" id="KW-0804">Transcription</keyword>
<dbReference type="SUPFAM" id="SSF48008">
    <property type="entry name" value="GntR ligand-binding domain-like"/>
    <property type="match status" value="1"/>
</dbReference>
<evidence type="ECO:0000259" key="4">
    <source>
        <dbReference type="PROSITE" id="PS50949"/>
    </source>
</evidence>
<dbReference type="InterPro" id="IPR036388">
    <property type="entry name" value="WH-like_DNA-bd_sf"/>
</dbReference>
<organism evidence="5 6">
    <name type="scientific">Planomicrobium stackebrandtii</name>
    <dbReference type="NCBI Taxonomy" id="253160"/>
    <lineage>
        <taxon>Bacteria</taxon>
        <taxon>Bacillati</taxon>
        <taxon>Bacillota</taxon>
        <taxon>Bacilli</taxon>
        <taxon>Bacillales</taxon>
        <taxon>Caryophanaceae</taxon>
        <taxon>Planomicrobium</taxon>
    </lineage>
</organism>
<dbReference type="InterPro" id="IPR036390">
    <property type="entry name" value="WH_DNA-bd_sf"/>
</dbReference>
<keyword evidence="1" id="KW-0805">Transcription regulation</keyword>
<keyword evidence="2 5" id="KW-0238">DNA-binding</keyword>
<dbReference type="InterPro" id="IPR011711">
    <property type="entry name" value="GntR_C"/>
</dbReference>
<evidence type="ECO:0000256" key="1">
    <source>
        <dbReference type="ARBA" id="ARBA00023015"/>
    </source>
</evidence>
<gene>
    <name evidence="5" type="ORF">QOZ98_002192</name>
</gene>
<proteinExistence type="predicted"/>
<dbReference type="InterPro" id="IPR000485">
    <property type="entry name" value="AsnC-type_HTH_dom"/>
</dbReference>
<dbReference type="SMART" id="SM00345">
    <property type="entry name" value="HTH_GNTR"/>
    <property type="match status" value="1"/>
</dbReference>
<sequence length="218" mass="24484">MKLISEVKKNAVYDYLYSAIRKGEIKAGDTLTERDLAERLGVSRTPIREAIRKLEEQGVVIHEPHKGAKVITLSAEKAAELYEVRELLEGLAVRKLAQIHTAEMMEELTGYIERAEKKALAKEIEKLSDINSAFHLALARLSGNIYLEVIMNMLQTQINLLMTTSLSYSGRPLENIEEHKKILEAIKLGDGDFAESVAKYHVRQAKIHAMKKIAEGGM</sequence>
<evidence type="ECO:0000313" key="6">
    <source>
        <dbReference type="Proteomes" id="UP001241988"/>
    </source>
</evidence>
<dbReference type="CDD" id="cd07377">
    <property type="entry name" value="WHTH_GntR"/>
    <property type="match status" value="1"/>
</dbReference>
<accession>A0ABU0GVH7</accession>
<evidence type="ECO:0000256" key="2">
    <source>
        <dbReference type="ARBA" id="ARBA00023125"/>
    </source>
</evidence>
<dbReference type="Proteomes" id="UP001241988">
    <property type="component" value="Unassembled WGS sequence"/>
</dbReference>
<dbReference type="Pfam" id="PF00392">
    <property type="entry name" value="GntR"/>
    <property type="match status" value="1"/>
</dbReference>
<dbReference type="SUPFAM" id="SSF46785">
    <property type="entry name" value="Winged helix' DNA-binding domain"/>
    <property type="match status" value="1"/>
</dbReference>
<dbReference type="PRINTS" id="PR00033">
    <property type="entry name" value="HTHASNC"/>
</dbReference>
<dbReference type="EMBL" id="JAUSWB010000005">
    <property type="protein sequence ID" value="MDQ0429364.1"/>
    <property type="molecule type" value="Genomic_DNA"/>
</dbReference>
<evidence type="ECO:0000313" key="5">
    <source>
        <dbReference type="EMBL" id="MDQ0429364.1"/>
    </source>
</evidence>